<dbReference type="OrthoDB" id="5969816at2759"/>
<dbReference type="SUPFAM" id="SSF48726">
    <property type="entry name" value="Immunoglobulin"/>
    <property type="match status" value="1"/>
</dbReference>
<dbReference type="Gene3D" id="2.60.40.10">
    <property type="entry name" value="Immunoglobulins"/>
    <property type="match status" value="1"/>
</dbReference>
<dbReference type="PANTHER" id="PTHR23279">
    <property type="entry name" value="DEFECTIVE PROBOSCIS EXTENSION RESPONSE DPR -RELATED"/>
    <property type="match status" value="1"/>
</dbReference>
<dbReference type="InterPro" id="IPR013783">
    <property type="entry name" value="Ig-like_fold"/>
</dbReference>
<dbReference type="EMBL" id="CAJDYZ010011807">
    <property type="protein sequence ID" value="CAD1480101.1"/>
    <property type="molecule type" value="Genomic_DNA"/>
</dbReference>
<keyword evidence="2" id="KW-1185">Reference proteome</keyword>
<organism evidence="1 2">
    <name type="scientific">Heterotrigona itama</name>
    <dbReference type="NCBI Taxonomy" id="395501"/>
    <lineage>
        <taxon>Eukaryota</taxon>
        <taxon>Metazoa</taxon>
        <taxon>Ecdysozoa</taxon>
        <taxon>Arthropoda</taxon>
        <taxon>Hexapoda</taxon>
        <taxon>Insecta</taxon>
        <taxon>Pterygota</taxon>
        <taxon>Neoptera</taxon>
        <taxon>Endopterygota</taxon>
        <taxon>Hymenoptera</taxon>
        <taxon>Apocrita</taxon>
        <taxon>Aculeata</taxon>
        <taxon>Apoidea</taxon>
        <taxon>Anthophila</taxon>
        <taxon>Apidae</taxon>
        <taxon>Heterotrigona</taxon>
    </lineage>
</organism>
<evidence type="ECO:0008006" key="3">
    <source>
        <dbReference type="Google" id="ProtNLM"/>
    </source>
</evidence>
<evidence type="ECO:0000313" key="1">
    <source>
        <dbReference type="EMBL" id="CAD1480101.1"/>
    </source>
</evidence>
<dbReference type="GO" id="GO:0032589">
    <property type="term" value="C:neuron projection membrane"/>
    <property type="evidence" value="ECO:0007669"/>
    <property type="project" value="TreeGrafter"/>
</dbReference>
<dbReference type="Proteomes" id="UP000752696">
    <property type="component" value="Unassembled WGS sequence"/>
</dbReference>
<evidence type="ECO:0000313" key="2">
    <source>
        <dbReference type="Proteomes" id="UP000752696"/>
    </source>
</evidence>
<dbReference type="GO" id="GO:0050808">
    <property type="term" value="P:synapse organization"/>
    <property type="evidence" value="ECO:0007669"/>
    <property type="project" value="TreeGrafter"/>
</dbReference>
<reference evidence="1" key="1">
    <citation type="submission" date="2020-07" db="EMBL/GenBank/DDBJ databases">
        <authorList>
            <person name="Nazaruddin N."/>
        </authorList>
    </citation>
    <scope>NUCLEOTIDE SEQUENCE</scope>
</reference>
<feature type="non-terminal residue" evidence="1">
    <location>
        <position position="1"/>
    </location>
</feature>
<feature type="non-terminal residue" evidence="1">
    <location>
        <position position="56"/>
    </location>
</feature>
<gene>
    <name evidence="1" type="ORF">MHI_LOCUS896759</name>
</gene>
<sequence>VINFDSPRGGISLVTEKGPETTSRLMIQKAVLSDSGIYTCEPSNANPSSIKVHVVN</sequence>
<dbReference type="PANTHER" id="PTHR23279:SF5">
    <property type="entry name" value="DEFECTIVE PROBOSCIS EXTENSION RESPONSE 8, ISOFORM A"/>
    <property type="match status" value="1"/>
</dbReference>
<dbReference type="CDD" id="cd00096">
    <property type="entry name" value="Ig"/>
    <property type="match status" value="1"/>
</dbReference>
<protein>
    <recommendedName>
        <fullName evidence="3">Ig-like domain-containing protein</fullName>
    </recommendedName>
</protein>
<accession>A0A6V7HHX2</accession>
<proteinExistence type="predicted"/>
<name>A0A6V7HHX2_9HYME</name>
<dbReference type="AlphaFoldDB" id="A0A6V7HHX2"/>
<dbReference type="InterPro" id="IPR037448">
    <property type="entry name" value="Zig-8"/>
</dbReference>
<comment type="caution">
    <text evidence="1">The sequence shown here is derived from an EMBL/GenBank/DDBJ whole genome shotgun (WGS) entry which is preliminary data.</text>
</comment>
<dbReference type="InterPro" id="IPR036179">
    <property type="entry name" value="Ig-like_dom_sf"/>
</dbReference>